<reference evidence="1" key="1">
    <citation type="submission" date="2022-01" db="EMBL/GenBank/DDBJ databases">
        <authorList>
            <person name="King R."/>
        </authorList>
    </citation>
    <scope>NUCLEOTIDE SEQUENCE</scope>
</reference>
<accession>A0A9N9TE31</accession>
<evidence type="ECO:0000313" key="1">
    <source>
        <dbReference type="EMBL" id="CAG9854031.1"/>
    </source>
</evidence>
<evidence type="ECO:0000313" key="2">
    <source>
        <dbReference type="Proteomes" id="UP001153712"/>
    </source>
</evidence>
<proteinExistence type="predicted"/>
<organism evidence="1 2">
    <name type="scientific">Phyllotreta striolata</name>
    <name type="common">Striped flea beetle</name>
    <name type="synonym">Crioceris striolata</name>
    <dbReference type="NCBI Taxonomy" id="444603"/>
    <lineage>
        <taxon>Eukaryota</taxon>
        <taxon>Metazoa</taxon>
        <taxon>Ecdysozoa</taxon>
        <taxon>Arthropoda</taxon>
        <taxon>Hexapoda</taxon>
        <taxon>Insecta</taxon>
        <taxon>Pterygota</taxon>
        <taxon>Neoptera</taxon>
        <taxon>Endopterygota</taxon>
        <taxon>Coleoptera</taxon>
        <taxon>Polyphaga</taxon>
        <taxon>Cucujiformia</taxon>
        <taxon>Chrysomeloidea</taxon>
        <taxon>Chrysomelidae</taxon>
        <taxon>Galerucinae</taxon>
        <taxon>Alticini</taxon>
        <taxon>Phyllotreta</taxon>
    </lineage>
</organism>
<gene>
    <name evidence="1" type="ORF">PHYEVI_LOCUS498</name>
</gene>
<dbReference type="AlphaFoldDB" id="A0A9N9TE31"/>
<protein>
    <submittedName>
        <fullName evidence="1">Uncharacterized protein</fullName>
    </submittedName>
</protein>
<keyword evidence="2" id="KW-1185">Reference proteome</keyword>
<name>A0A9N9TE31_PHYSR</name>
<dbReference type="EMBL" id="OU900094">
    <property type="protein sequence ID" value="CAG9854031.1"/>
    <property type="molecule type" value="Genomic_DNA"/>
</dbReference>
<sequence>MYKQQEWYNGTKTLEALGSLAFSSLADRGSYDLGTKICQELLVKFAKLASTTAAAREVMDGHKPDMTYRTFERLMRDRSKPIEIVKKVSEESFMQAESGDGNLLSREDIKKRSDEVVTEGLAALEYKPPPPPAKKKFKFKK</sequence>
<dbReference type="Proteomes" id="UP001153712">
    <property type="component" value="Chromosome 1"/>
</dbReference>